<accession>A0AAN6G2Q2</accession>
<dbReference type="AlphaFoldDB" id="A0AAN6G2Q2"/>
<reference evidence="1" key="1">
    <citation type="journal article" date="2023" name="PhytoFront">
        <title>Draft Genome Resources of Seven Strains of Tilletia horrida, Causal Agent of Kernel Smut of Rice.</title>
        <authorList>
            <person name="Khanal S."/>
            <person name="Antony Babu S."/>
            <person name="Zhou X.G."/>
        </authorList>
    </citation>
    <scope>NUCLEOTIDE SEQUENCE</scope>
    <source>
        <strain evidence="1">TX3</strain>
    </source>
</reference>
<protein>
    <submittedName>
        <fullName evidence="1">Uncharacterized protein</fullName>
    </submittedName>
</protein>
<feature type="non-terminal residue" evidence="1">
    <location>
        <position position="1"/>
    </location>
</feature>
<gene>
    <name evidence="1" type="ORF">OC842_008040</name>
</gene>
<name>A0AAN6G2Q2_9BASI</name>
<dbReference type="Proteomes" id="UP001176521">
    <property type="component" value="Unassembled WGS sequence"/>
</dbReference>
<evidence type="ECO:0000313" key="1">
    <source>
        <dbReference type="EMBL" id="KAK0517665.1"/>
    </source>
</evidence>
<dbReference type="EMBL" id="JAPDMQ010001713">
    <property type="protein sequence ID" value="KAK0517665.1"/>
    <property type="molecule type" value="Genomic_DNA"/>
</dbReference>
<comment type="caution">
    <text evidence="1">The sequence shown here is derived from an EMBL/GenBank/DDBJ whole genome shotgun (WGS) entry which is preliminary data.</text>
</comment>
<evidence type="ECO:0000313" key="2">
    <source>
        <dbReference type="Proteomes" id="UP001176521"/>
    </source>
</evidence>
<keyword evidence="2" id="KW-1185">Reference proteome</keyword>
<feature type="non-terminal residue" evidence="1">
    <location>
        <position position="201"/>
    </location>
</feature>
<proteinExistence type="predicted"/>
<organism evidence="1 2">
    <name type="scientific">Tilletia horrida</name>
    <dbReference type="NCBI Taxonomy" id="155126"/>
    <lineage>
        <taxon>Eukaryota</taxon>
        <taxon>Fungi</taxon>
        <taxon>Dikarya</taxon>
        <taxon>Basidiomycota</taxon>
        <taxon>Ustilaginomycotina</taxon>
        <taxon>Exobasidiomycetes</taxon>
        <taxon>Tilletiales</taxon>
        <taxon>Tilletiaceae</taxon>
        <taxon>Tilletia</taxon>
    </lineage>
</organism>
<dbReference type="InterPro" id="IPR039254">
    <property type="entry name" value="Rds1"/>
</dbReference>
<dbReference type="PANTHER" id="PTHR38705:SF1">
    <property type="entry name" value="PROTEIN RDS1"/>
    <property type="match status" value="1"/>
</dbReference>
<sequence>PAPASIVEQAIVTESRQQFAFRQLEGLFPVATWFMTGLTQPDAIAAGTGAGGPDIAHNVTSLTYPGRIVELSWDAPGQIQGPYPQRTQTKSNGVPKFAAWFGNLNVTMTPLFNVNLTARRAKTKQPDDVIFPGTGQRVINASSAPGAAAATVQTAQGRPVQVAVPIADPNRVAAELANDSHAVSLDENASPAEKARAALAQ</sequence>
<dbReference type="PANTHER" id="PTHR38705">
    <property type="entry name" value="PROTEIN RDS1"/>
    <property type="match status" value="1"/>
</dbReference>